<dbReference type="NCBIfam" id="TIGR00459">
    <property type="entry name" value="aspS_bact"/>
    <property type="match status" value="1"/>
</dbReference>
<dbReference type="Pfam" id="PF01336">
    <property type="entry name" value="tRNA_anti-codon"/>
    <property type="match status" value="1"/>
</dbReference>
<dbReference type="InterPro" id="IPR004365">
    <property type="entry name" value="NA-bd_OB_tRNA"/>
</dbReference>
<dbReference type="PANTHER" id="PTHR22594">
    <property type="entry name" value="ASPARTYL/LYSYL-TRNA SYNTHETASE"/>
    <property type="match status" value="1"/>
</dbReference>
<dbReference type="Gene3D" id="3.30.930.10">
    <property type="entry name" value="Bira Bifunctional Protein, Domain 2"/>
    <property type="match status" value="1"/>
</dbReference>
<keyword evidence="3" id="KW-0067">ATP-binding</keyword>
<dbReference type="EMBL" id="JAIFTL010000176">
    <property type="protein sequence ID" value="KAG9321901.1"/>
    <property type="molecule type" value="Genomic_DNA"/>
</dbReference>
<evidence type="ECO:0000256" key="1">
    <source>
        <dbReference type="ARBA" id="ARBA00022598"/>
    </source>
</evidence>
<dbReference type="InterPro" id="IPR047089">
    <property type="entry name" value="Asp-tRNA-ligase_1_N"/>
</dbReference>
<dbReference type="PANTHER" id="PTHR22594:SF5">
    <property type="entry name" value="ASPARTATE--TRNA LIGASE, MITOCHONDRIAL"/>
    <property type="match status" value="1"/>
</dbReference>
<dbReference type="Proteomes" id="UP000717515">
    <property type="component" value="Unassembled WGS sequence"/>
</dbReference>
<evidence type="ECO:0000259" key="6">
    <source>
        <dbReference type="PROSITE" id="PS50862"/>
    </source>
</evidence>
<reference evidence="7" key="1">
    <citation type="submission" date="2021-07" db="EMBL/GenBank/DDBJ databases">
        <title>Draft genome of Mortierella alpina, strain LL118, isolated from an aspen leaf litter sample.</title>
        <authorList>
            <person name="Yang S."/>
            <person name="Vinatzer B.A."/>
        </authorList>
    </citation>
    <scope>NUCLEOTIDE SEQUENCE</scope>
    <source>
        <strain evidence="7">LL118</strain>
    </source>
</reference>
<feature type="domain" description="Aminoacyl-transfer RNA synthetases class-II family profile" evidence="6">
    <location>
        <begin position="279"/>
        <end position="493"/>
    </location>
</feature>
<dbReference type="InterPro" id="IPR004364">
    <property type="entry name" value="Aa-tRNA-synt_II"/>
</dbReference>
<dbReference type="GO" id="GO:0004815">
    <property type="term" value="F:aspartate-tRNA ligase activity"/>
    <property type="evidence" value="ECO:0007669"/>
    <property type="project" value="TreeGrafter"/>
</dbReference>
<evidence type="ECO:0000256" key="5">
    <source>
        <dbReference type="ARBA" id="ARBA00023146"/>
    </source>
</evidence>
<dbReference type="SUPFAM" id="SSF50249">
    <property type="entry name" value="Nucleic acid-binding proteins"/>
    <property type="match status" value="1"/>
</dbReference>
<evidence type="ECO:0000256" key="4">
    <source>
        <dbReference type="ARBA" id="ARBA00022917"/>
    </source>
</evidence>
<dbReference type="InterPro" id="IPR006195">
    <property type="entry name" value="aa-tRNA-synth_II"/>
</dbReference>
<dbReference type="InterPro" id="IPR045864">
    <property type="entry name" value="aa-tRNA-synth_II/BPL/LPL"/>
</dbReference>
<keyword evidence="4" id="KW-0648">Protein biosynthesis</keyword>
<dbReference type="Gene3D" id="2.40.50.140">
    <property type="entry name" value="Nucleic acid-binding proteins"/>
    <property type="match status" value="1"/>
</dbReference>
<dbReference type="GO" id="GO:0005739">
    <property type="term" value="C:mitochondrion"/>
    <property type="evidence" value="ECO:0007669"/>
    <property type="project" value="TreeGrafter"/>
</dbReference>
<proteinExistence type="predicted"/>
<dbReference type="PROSITE" id="PS50862">
    <property type="entry name" value="AA_TRNA_LIGASE_II"/>
    <property type="match status" value="1"/>
</dbReference>
<dbReference type="CDD" id="cd04317">
    <property type="entry name" value="EcAspRS_like_N"/>
    <property type="match status" value="1"/>
</dbReference>
<evidence type="ECO:0000313" key="8">
    <source>
        <dbReference type="Proteomes" id="UP000717515"/>
    </source>
</evidence>
<protein>
    <recommendedName>
        <fullName evidence="6">Aminoacyl-transfer RNA synthetases class-II family profile domain-containing protein</fullName>
    </recommendedName>
</protein>
<dbReference type="GO" id="GO:0003676">
    <property type="term" value="F:nucleic acid binding"/>
    <property type="evidence" value="ECO:0007669"/>
    <property type="project" value="InterPro"/>
</dbReference>
<dbReference type="GO" id="GO:0005524">
    <property type="term" value="F:ATP binding"/>
    <property type="evidence" value="ECO:0007669"/>
    <property type="project" value="UniProtKB-KW"/>
</dbReference>
<dbReference type="InterPro" id="IPR012340">
    <property type="entry name" value="NA-bd_OB-fold"/>
</dbReference>
<dbReference type="AlphaFoldDB" id="A0A9P8A357"/>
<dbReference type="Pfam" id="PF00152">
    <property type="entry name" value="tRNA-synt_2"/>
    <property type="match status" value="1"/>
</dbReference>
<keyword evidence="1" id="KW-0436">Ligase</keyword>
<evidence type="ECO:0000256" key="2">
    <source>
        <dbReference type="ARBA" id="ARBA00022741"/>
    </source>
</evidence>
<organism evidence="7 8">
    <name type="scientific">Mortierella alpina</name>
    <name type="common">Oleaginous fungus</name>
    <name type="synonym">Mortierella renispora</name>
    <dbReference type="NCBI Taxonomy" id="64518"/>
    <lineage>
        <taxon>Eukaryota</taxon>
        <taxon>Fungi</taxon>
        <taxon>Fungi incertae sedis</taxon>
        <taxon>Mucoromycota</taxon>
        <taxon>Mortierellomycotina</taxon>
        <taxon>Mortierellomycetes</taxon>
        <taxon>Mortierellales</taxon>
        <taxon>Mortierellaceae</taxon>
        <taxon>Mortierella</taxon>
    </lineage>
</organism>
<dbReference type="InterPro" id="IPR004524">
    <property type="entry name" value="Asp-tRNA-ligase_1"/>
</dbReference>
<dbReference type="PRINTS" id="PR01042">
    <property type="entry name" value="TRNASYNTHASP"/>
</dbReference>
<keyword evidence="5" id="KW-0030">Aminoacyl-tRNA synthetase</keyword>
<keyword evidence="2" id="KW-0547">Nucleotide-binding</keyword>
<name>A0A9P8A357_MORAP</name>
<dbReference type="GO" id="GO:0006422">
    <property type="term" value="P:aspartyl-tRNA aminoacylation"/>
    <property type="evidence" value="ECO:0007669"/>
    <property type="project" value="TreeGrafter"/>
</dbReference>
<evidence type="ECO:0000313" key="7">
    <source>
        <dbReference type="EMBL" id="KAG9321901.1"/>
    </source>
</evidence>
<dbReference type="InterPro" id="IPR002312">
    <property type="entry name" value="Asp/Asn-tRNA-synth_IIb"/>
</dbReference>
<gene>
    <name evidence="7" type="ORF">KVV02_003662</name>
</gene>
<evidence type="ECO:0000256" key="3">
    <source>
        <dbReference type="ARBA" id="ARBA00022840"/>
    </source>
</evidence>
<accession>A0A9P8A357</accession>
<comment type="caution">
    <text evidence="7">The sequence shown here is derived from an EMBL/GenBank/DDBJ whole genome shotgun (WGS) entry which is preliminary data.</text>
</comment>
<sequence length="548" mass="61163">MQPSSFSGCHMERCRSHDKPVYMWTHFLLFAPSSCLFPPSRLQPDAHSSPHTMQAIHVRHASNALRRLAFAAGRSHALPKPFLCPSRPMRRQPSATGIRSLGTTAANAEDALKDLLDGATFGEYPSRTHKCGELTKANAGESVVLTGWAQNIRKFSDTFMFLPLRDHSGTVQLVLKGSHDNESARRTLQDLTAESVVCIEGRVVARDRATINPRMATGDIEVEISFIQVLNKTHKSLPFQPSSQALANEEVRLKHRCLDLRRDALQKNLRNRSLAAWTIRDYLINNDFVEVETPLLFKSTPEGAREFIVPTRNSGAFYALPQSPQQYKQLLMASGIDRYFQIAKCFRDEDLRADRQPEFTQIDLEVSFGSASTIQKLVEGLVRSVWKKLKDVELFDGQPFPRMNYQVAMSKYGSDKPDTRFGLEIKHIASLAGEHVLEAIVLKSDLGLSTSELKKLANLGTKTLPLVKISDRNVGSWLSKLPFTTEIQGQTDVDSVNRNLGLQIGDTLILNSRPAFLSGGQTLMGKVRLDLAAALQSKGTLWAWTFHP</sequence>
<dbReference type="SUPFAM" id="SSF55681">
    <property type="entry name" value="Class II aaRS and biotin synthetases"/>
    <property type="match status" value="1"/>
</dbReference>